<organism evidence="1 2">
    <name type="scientific">Plakobranchus ocellatus</name>
    <dbReference type="NCBI Taxonomy" id="259542"/>
    <lineage>
        <taxon>Eukaryota</taxon>
        <taxon>Metazoa</taxon>
        <taxon>Spiralia</taxon>
        <taxon>Lophotrochozoa</taxon>
        <taxon>Mollusca</taxon>
        <taxon>Gastropoda</taxon>
        <taxon>Heterobranchia</taxon>
        <taxon>Euthyneura</taxon>
        <taxon>Panpulmonata</taxon>
        <taxon>Sacoglossa</taxon>
        <taxon>Placobranchoidea</taxon>
        <taxon>Plakobranchidae</taxon>
        <taxon>Plakobranchus</taxon>
    </lineage>
</organism>
<evidence type="ECO:0000313" key="1">
    <source>
        <dbReference type="EMBL" id="GFO10894.1"/>
    </source>
</evidence>
<keyword evidence="2" id="KW-1185">Reference proteome</keyword>
<comment type="caution">
    <text evidence="1">The sequence shown here is derived from an EMBL/GenBank/DDBJ whole genome shotgun (WGS) entry which is preliminary data.</text>
</comment>
<name>A0AAV4ASW5_9GAST</name>
<dbReference type="AlphaFoldDB" id="A0AAV4ASW5"/>
<dbReference type="Proteomes" id="UP000735302">
    <property type="component" value="Unassembled WGS sequence"/>
</dbReference>
<dbReference type="EMBL" id="BLXT01004211">
    <property type="protein sequence ID" value="GFO10894.1"/>
    <property type="molecule type" value="Genomic_DNA"/>
</dbReference>
<protein>
    <submittedName>
        <fullName evidence="1">Uncharacterized protein</fullName>
    </submittedName>
</protein>
<evidence type="ECO:0000313" key="2">
    <source>
        <dbReference type="Proteomes" id="UP000735302"/>
    </source>
</evidence>
<reference evidence="1 2" key="1">
    <citation type="journal article" date="2021" name="Elife">
        <title>Chloroplast acquisition without the gene transfer in kleptoplastic sea slugs, Plakobranchus ocellatus.</title>
        <authorList>
            <person name="Maeda T."/>
            <person name="Takahashi S."/>
            <person name="Yoshida T."/>
            <person name="Shimamura S."/>
            <person name="Takaki Y."/>
            <person name="Nagai Y."/>
            <person name="Toyoda A."/>
            <person name="Suzuki Y."/>
            <person name="Arimoto A."/>
            <person name="Ishii H."/>
            <person name="Satoh N."/>
            <person name="Nishiyama T."/>
            <person name="Hasebe M."/>
            <person name="Maruyama T."/>
            <person name="Minagawa J."/>
            <person name="Obokata J."/>
            <person name="Shigenobu S."/>
        </authorList>
    </citation>
    <scope>NUCLEOTIDE SEQUENCE [LARGE SCALE GENOMIC DNA]</scope>
</reference>
<accession>A0AAV4ASW5</accession>
<gene>
    <name evidence="1" type="ORF">PoB_003739900</name>
</gene>
<sequence length="114" mass="12816">MGRLNSPQLHRLFTPHVLLLTTQQAILETNTIWRKVLGFCLQHVHNKVISGFYSLRQAKAPVAGLEPATDGSMQISGRIQSPWCHQSPLLFHFVSTELIARLQAILCFVENQVA</sequence>
<proteinExistence type="predicted"/>